<dbReference type="EMBL" id="SNRW01002251">
    <property type="protein sequence ID" value="KAA6393374.1"/>
    <property type="molecule type" value="Genomic_DNA"/>
</dbReference>
<gene>
    <name evidence="1" type="ORF">EZS28_011099</name>
</gene>
<reference evidence="1 2" key="1">
    <citation type="submission" date="2019-03" db="EMBL/GenBank/DDBJ databases">
        <title>Single cell metagenomics reveals metabolic interactions within the superorganism composed of flagellate Streblomastix strix and complex community of Bacteroidetes bacteria on its surface.</title>
        <authorList>
            <person name="Treitli S.C."/>
            <person name="Kolisko M."/>
            <person name="Husnik F."/>
            <person name="Keeling P."/>
            <person name="Hampl V."/>
        </authorList>
    </citation>
    <scope>NUCLEOTIDE SEQUENCE [LARGE SCALE GENOMIC DNA]</scope>
    <source>
        <strain evidence="1">ST1C</strain>
    </source>
</reference>
<dbReference type="AlphaFoldDB" id="A0A5J4WEH9"/>
<name>A0A5J4WEH9_9EUKA</name>
<sequence length="68" mass="7098">MVVFVVGVLVGVFTGEVIVVLNDDSVMVVDEGNAAELVALRSAGSIGGLKQQLSGRLKSVKKCETSMF</sequence>
<accession>A0A5J4WEH9</accession>
<protein>
    <submittedName>
        <fullName evidence="1">Uncharacterized protein</fullName>
    </submittedName>
</protein>
<evidence type="ECO:0000313" key="2">
    <source>
        <dbReference type="Proteomes" id="UP000324800"/>
    </source>
</evidence>
<dbReference type="Proteomes" id="UP000324800">
    <property type="component" value="Unassembled WGS sequence"/>
</dbReference>
<organism evidence="1 2">
    <name type="scientific">Streblomastix strix</name>
    <dbReference type="NCBI Taxonomy" id="222440"/>
    <lineage>
        <taxon>Eukaryota</taxon>
        <taxon>Metamonada</taxon>
        <taxon>Preaxostyla</taxon>
        <taxon>Oxymonadida</taxon>
        <taxon>Streblomastigidae</taxon>
        <taxon>Streblomastix</taxon>
    </lineage>
</organism>
<evidence type="ECO:0000313" key="1">
    <source>
        <dbReference type="EMBL" id="KAA6393374.1"/>
    </source>
</evidence>
<proteinExistence type="predicted"/>
<comment type="caution">
    <text evidence="1">The sequence shown here is derived from an EMBL/GenBank/DDBJ whole genome shotgun (WGS) entry which is preliminary data.</text>
</comment>